<proteinExistence type="predicted"/>
<protein>
    <submittedName>
        <fullName evidence="2">Sulfatase domain-containing protein</fullName>
    </submittedName>
</protein>
<reference evidence="1" key="1">
    <citation type="submission" date="2012-09" db="EMBL/GenBank/DDBJ databases">
        <authorList>
            <person name="Martin A.A."/>
        </authorList>
    </citation>
    <scope>NUCLEOTIDE SEQUENCE</scope>
</reference>
<dbReference type="Proteomes" id="UP000035642">
    <property type="component" value="Unassembled WGS sequence"/>
</dbReference>
<dbReference type="STRING" id="6313.A0A0K0D809"/>
<dbReference type="InterPro" id="IPR004245">
    <property type="entry name" value="DUF229"/>
</dbReference>
<name>A0A0K0D809_ANGCA</name>
<dbReference type="PANTHER" id="PTHR10974:SF75">
    <property type="entry name" value="SULFATASE DOMAIN-CONTAINING PROTEIN"/>
    <property type="match status" value="1"/>
</dbReference>
<evidence type="ECO:0000313" key="2">
    <source>
        <dbReference type="WBParaSite" id="ACAC_0000620401-mRNA-1"/>
    </source>
</evidence>
<accession>A0A0K0D809</accession>
<dbReference type="PANTHER" id="PTHR10974">
    <property type="entry name" value="FI08016P-RELATED"/>
    <property type="match status" value="1"/>
</dbReference>
<sequence>MLKRPITKLKDLYHADEHFLKFFESNRESVDRSFFFFMADHGPHADLIRETRLGMYENLNPFLMVTIPSQYRNTSIHHQLYHKANELMTNFDLHATIVDILKEIESGQLLSDLQRFFQLQPTTRFSDTSYRDLMPLSKGSSLFREWRGARNCRTLPIPSAYCICHYNDTTVNDEVLMEKLGKFFAEQVNQILYDNGVADKCQKYKYFAVGEL</sequence>
<dbReference type="Pfam" id="PF02995">
    <property type="entry name" value="DUF229"/>
    <property type="match status" value="1"/>
</dbReference>
<evidence type="ECO:0000313" key="1">
    <source>
        <dbReference type="Proteomes" id="UP000035642"/>
    </source>
</evidence>
<dbReference type="AlphaFoldDB" id="A0A0K0D809"/>
<organism evidence="1 2">
    <name type="scientific">Angiostrongylus cantonensis</name>
    <name type="common">Rat lungworm</name>
    <dbReference type="NCBI Taxonomy" id="6313"/>
    <lineage>
        <taxon>Eukaryota</taxon>
        <taxon>Metazoa</taxon>
        <taxon>Ecdysozoa</taxon>
        <taxon>Nematoda</taxon>
        <taxon>Chromadorea</taxon>
        <taxon>Rhabditida</taxon>
        <taxon>Rhabditina</taxon>
        <taxon>Rhabditomorpha</taxon>
        <taxon>Strongyloidea</taxon>
        <taxon>Metastrongylidae</taxon>
        <taxon>Angiostrongylus</taxon>
    </lineage>
</organism>
<dbReference type="WBParaSite" id="ACAC_0000620401-mRNA-1">
    <property type="protein sequence ID" value="ACAC_0000620401-mRNA-1"/>
    <property type="gene ID" value="ACAC_0000620401"/>
</dbReference>
<dbReference type="GO" id="GO:0005615">
    <property type="term" value="C:extracellular space"/>
    <property type="evidence" value="ECO:0007669"/>
    <property type="project" value="TreeGrafter"/>
</dbReference>
<reference evidence="2" key="2">
    <citation type="submission" date="2017-02" db="UniProtKB">
        <authorList>
            <consortium name="WormBaseParasite"/>
        </authorList>
    </citation>
    <scope>IDENTIFICATION</scope>
</reference>
<keyword evidence="1" id="KW-1185">Reference proteome</keyword>